<organism evidence="7 8">
    <name type="scientific">Legionella drozanskii LLAP-1</name>
    <dbReference type="NCBI Taxonomy" id="1212489"/>
    <lineage>
        <taxon>Bacteria</taxon>
        <taxon>Pseudomonadati</taxon>
        <taxon>Pseudomonadota</taxon>
        <taxon>Gammaproteobacteria</taxon>
        <taxon>Legionellales</taxon>
        <taxon>Legionellaceae</taxon>
        <taxon>Legionella</taxon>
    </lineage>
</organism>
<dbReference type="Proteomes" id="UP000054736">
    <property type="component" value="Unassembled WGS sequence"/>
</dbReference>
<keyword evidence="4" id="KW-0378">Hydrolase</keyword>
<dbReference type="AlphaFoldDB" id="A0A0W0TAH5"/>
<accession>A0A0W0TAH5</accession>
<dbReference type="InterPro" id="IPR011650">
    <property type="entry name" value="Peptidase_M20_dimer"/>
</dbReference>
<dbReference type="GO" id="GO:0046872">
    <property type="term" value="F:metal ion binding"/>
    <property type="evidence" value="ECO:0007669"/>
    <property type="project" value="UniProtKB-KW"/>
</dbReference>
<comment type="similarity">
    <text evidence="1">Belongs to the peptidase M20A family.</text>
</comment>
<evidence type="ECO:0000256" key="2">
    <source>
        <dbReference type="ARBA" id="ARBA00022670"/>
    </source>
</evidence>
<dbReference type="EMBL" id="LNXY01000004">
    <property type="protein sequence ID" value="KTC92611.1"/>
    <property type="molecule type" value="Genomic_DNA"/>
</dbReference>
<dbReference type="InterPro" id="IPR036264">
    <property type="entry name" value="Bact_exopeptidase_dim_dom"/>
</dbReference>
<dbReference type="Gene3D" id="1.10.150.900">
    <property type="match status" value="1"/>
</dbReference>
<dbReference type="GO" id="GO:0008233">
    <property type="term" value="F:peptidase activity"/>
    <property type="evidence" value="ECO:0007669"/>
    <property type="project" value="UniProtKB-KW"/>
</dbReference>
<dbReference type="PANTHER" id="PTHR45962:SF1">
    <property type="entry name" value="N-FATTY-ACYL-AMINO ACID SYNTHASE_HYDROLASE PM20D1"/>
    <property type="match status" value="1"/>
</dbReference>
<gene>
    <name evidence="7" type="ORF">Ldro_0601</name>
</gene>
<dbReference type="OrthoDB" id="3665926at2"/>
<dbReference type="InterPro" id="IPR002933">
    <property type="entry name" value="Peptidase_M20"/>
</dbReference>
<reference evidence="7 8" key="1">
    <citation type="submission" date="2015-11" db="EMBL/GenBank/DDBJ databases">
        <title>Genomic analysis of 38 Legionella species identifies large and diverse effector repertoires.</title>
        <authorList>
            <person name="Burstein D."/>
            <person name="Amaro F."/>
            <person name="Zusman T."/>
            <person name="Lifshitz Z."/>
            <person name="Cohen O."/>
            <person name="Gilbert J.A."/>
            <person name="Pupko T."/>
            <person name="Shuman H.A."/>
            <person name="Segal G."/>
        </authorList>
    </citation>
    <scope>NUCLEOTIDE SEQUENCE [LARGE SCALE GENOMIC DNA]</scope>
    <source>
        <strain evidence="7 8">ATCC 700990</strain>
    </source>
</reference>
<evidence type="ECO:0000256" key="4">
    <source>
        <dbReference type="ARBA" id="ARBA00022801"/>
    </source>
</evidence>
<keyword evidence="3" id="KW-0479">Metal-binding</keyword>
<dbReference type="Gene3D" id="3.30.70.360">
    <property type="match status" value="1"/>
</dbReference>
<keyword evidence="5" id="KW-0862">Zinc</keyword>
<protein>
    <submittedName>
        <fullName evidence="7">Zinc metalloprotein</fullName>
    </submittedName>
</protein>
<dbReference type="InterPro" id="IPR047177">
    <property type="entry name" value="Pept_M20A"/>
</dbReference>
<feature type="domain" description="Peptidase M20 dimerisation" evidence="6">
    <location>
        <begin position="201"/>
        <end position="344"/>
    </location>
</feature>
<evidence type="ECO:0000259" key="6">
    <source>
        <dbReference type="Pfam" id="PF07687"/>
    </source>
</evidence>
<dbReference type="PANTHER" id="PTHR45962">
    <property type="entry name" value="N-FATTY-ACYL-AMINO ACID SYNTHASE/HYDROLASE PM20D1"/>
    <property type="match status" value="1"/>
</dbReference>
<dbReference type="PATRIC" id="fig|1212489.4.peg.625"/>
<keyword evidence="2" id="KW-0645">Protease</keyword>
<evidence type="ECO:0000313" key="8">
    <source>
        <dbReference type="Proteomes" id="UP000054736"/>
    </source>
</evidence>
<dbReference type="GO" id="GO:0006508">
    <property type="term" value="P:proteolysis"/>
    <property type="evidence" value="ECO:0007669"/>
    <property type="project" value="UniProtKB-KW"/>
</dbReference>
<dbReference type="Pfam" id="PF07687">
    <property type="entry name" value="M20_dimer"/>
    <property type="match status" value="1"/>
</dbReference>
<evidence type="ECO:0000313" key="7">
    <source>
        <dbReference type="EMBL" id="KTC92611.1"/>
    </source>
</evidence>
<keyword evidence="8" id="KW-1185">Reference proteome</keyword>
<sequence>MKISIEQQASIDHLCQVIQCETISERANEVSNPAAFIKLHELLFSTYPAVFKQMEVQKFGEFALLLKWQGSDEALEPMMLIAHQDVVPIPEAEYEQWQYPPFSGVVADGYICGRGALDMKSSLVAILEVVNQLILDSFQLKRTVYIYLGDDEEVGGPTAHKAAQWMQSEHIRLDYIIDEGGVILDKMMPNINQPICLIGLGQKGMLNLELTVTGESGHSAKPPQTTPIDILGAAIAKLKLHDMPVRSDSLVYPLFKKLAAYMPLMQRFFLNNLWLFKPLVTAKLVKNPLMNAMMRTTAAPTLFHAGFKTNVLPEIATAVINYRLYPGDTPEDVVAHVESLLKNSGVGIKVLDAFNAPKMSVTDSASFKIIEKTIRTINGEEVIVAPALTIGGTDGRHFADLANNTYHFLHTRGTMDDFKGYHGINERISTKNFLNSIHFYHQLIINSQEQYG</sequence>
<proteinExistence type="inferred from homology"/>
<dbReference type="SUPFAM" id="SSF53187">
    <property type="entry name" value="Zn-dependent exopeptidases"/>
    <property type="match status" value="1"/>
</dbReference>
<evidence type="ECO:0000256" key="5">
    <source>
        <dbReference type="ARBA" id="ARBA00022833"/>
    </source>
</evidence>
<comment type="caution">
    <text evidence="7">The sequence shown here is derived from an EMBL/GenBank/DDBJ whole genome shotgun (WGS) entry which is preliminary data.</text>
</comment>
<dbReference type="SUPFAM" id="SSF55031">
    <property type="entry name" value="Bacterial exopeptidase dimerisation domain"/>
    <property type="match status" value="1"/>
</dbReference>
<dbReference type="Gene3D" id="3.40.630.10">
    <property type="entry name" value="Zn peptidases"/>
    <property type="match status" value="1"/>
</dbReference>
<name>A0A0W0TAH5_9GAMM</name>
<evidence type="ECO:0000256" key="3">
    <source>
        <dbReference type="ARBA" id="ARBA00022723"/>
    </source>
</evidence>
<evidence type="ECO:0000256" key="1">
    <source>
        <dbReference type="ARBA" id="ARBA00006247"/>
    </source>
</evidence>
<dbReference type="RefSeq" id="WP_058494954.1">
    <property type="nucleotide sequence ID" value="NZ_CAAAIU010000011.1"/>
</dbReference>
<dbReference type="STRING" id="1212489.Ldro_0601"/>
<dbReference type="Pfam" id="PF01546">
    <property type="entry name" value="Peptidase_M20"/>
    <property type="match status" value="1"/>
</dbReference>